<proteinExistence type="predicted"/>
<dbReference type="SMART" id="SM00563">
    <property type="entry name" value="PlsC"/>
    <property type="match status" value="1"/>
</dbReference>
<sequence>MSSSISGESSGNPNIFKKSTTPTILRIIVSIYIYMMIVLAVIFGFITQITFWILLFPYLLTNEYFKIKIMGMAFRFWCNLLVVWLNPFWKVVIVRNPPKSYKPRRTVLMSNHLSSADPWIISSSHFPWELKYVYKADLIKIPIVGWVVQMTYDMPIYFTGDKGGWGVKSGTTQLLFKRCAELQEIGFGQVVFPEGTRSKLRRLQPFRNGFFRFAIENKCEILPVVMHNNWTCWPLGEAFMDIGTIYVAYGDPIKLTEDTNIEELKEIVKNSMLDLLKYCPTHNPELEQPISRMASSRGHGIIG</sequence>
<comment type="caution">
    <text evidence="5">The sequence shown here is derived from an EMBL/GenBank/DDBJ whole genome shotgun (WGS) entry which is preliminary data.</text>
</comment>
<keyword evidence="3" id="KW-0472">Membrane</keyword>
<evidence type="ECO:0000313" key="5">
    <source>
        <dbReference type="EMBL" id="OII77084.1"/>
    </source>
</evidence>
<keyword evidence="6" id="KW-1185">Reference proteome</keyword>
<dbReference type="EMBL" id="LRBS01000046">
    <property type="protein sequence ID" value="OII77084.1"/>
    <property type="molecule type" value="Genomic_DNA"/>
</dbReference>
<keyword evidence="2 5" id="KW-0012">Acyltransferase</keyword>
<dbReference type="GO" id="GO:0006654">
    <property type="term" value="P:phosphatidic acid biosynthetic process"/>
    <property type="evidence" value="ECO:0007669"/>
    <property type="project" value="TreeGrafter"/>
</dbReference>
<evidence type="ECO:0000256" key="3">
    <source>
        <dbReference type="SAM" id="Phobius"/>
    </source>
</evidence>
<dbReference type="GO" id="GO:0005783">
    <property type="term" value="C:endoplasmic reticulum"/>
    <property type="evidence" value="ECO:0007669"/>
    <property type="project" value="TreeGrafter"/>
</dbReference>
<evidence type="ECO:0000259" key="4">
    <source>
        <dbReference type="SMART" id="SM00563"/>
    </source>
</evidence>
<keyword evidence="3" id="KW-1133">Transmembrane helix</keyword>
<dbReference type="RefSeq" id="XP_067068930.1">
    <property type="nucleotide sequence ID" value="XM_067212441.1"/>
</dbReference>
<dbReference type="CDD" id="cd07989">
    <property type="entry name" value="LPLAT_AGPAT-like"/>
    <property type="match status" value="1"/>
</dbReference>
<organism evidence="5 6">
    <name type="scientific">Cryptosporidium andersoni</name>
    <dbReference type="NCBI Taxonomy" id="117008"/>
    <lineage>
        <taxon>Eukaryota</taxon>
        <taxon>Sar</taxon>
        <taxon>Alveolata</taxon>
        <taxon>Apicomplexa</taxon>
        <taxon>Conoidasida</taxon>
        <taxon>Coccidia</taxon>
        <taxon>Eucoccidiorida</taxon>
        <taxon>Eimeriorina</taxon>
        <taxon>Cryptosporidiidae</taxon>
        <taxon>Cryptosporidium</taxon>
    </lineage>
</organism>
<feature type="domain" description="Phospholipid/glycerol acyltransferase" evidence="4">
    <location>
        <begin position="106"/>
        <end position="229"/>
    </location>
</feature>
<dbReference type="GO" id="GO:0003841">
    <property type="term" value="F:1-acylglycerol-3-phosphate O-acyltransferase activity"/>
    <property type="evidence" value="ECO:0007669"/>
    <property type="project" value="TreeGrafter"/>
</dbReference>
<dbReference type="OrthoDB" id="417078at2759"/>
<feature type="transmembrane region" description="Helical" evidence="3">
    <location>
        <begin position="72"/>
        <end position="89"/>
    </location>
</feature>
<dbReference type="Pfam" id="PF01553">
    <property type="entry name" value="Acyltransferase"/>
    <property type="match status" value="1"/>
</dbReference>
<evidence type="ECO:0000256" key="2">
    <source>
        <dbReference type="ARBA" id="ARBA00023315"/>
    </source>
</evidence>
<dbReference type="PANTHER" id="PTHR10434:SF11">
    <property type="entry name" value="1-ACYL-SN-GLYCEROL-3-PHOSPHATE ACYLTRANSFERASE"/>
    <property type="match status" value="1"/>
</dbReference>
<feature type="transmembrane region" description="Helical" evidence="3">
    <location>
        <begin position="31"/>
        <end position="60"/>
    </location>
</feature>
<dbReference type="SUPFAM" id="SSF69593">
    <property type="entry name" value="Glycerol-3-phosphate (1)-acyltransferase"/>
    <property type="match status" value="1"/>
</dbReference>
<dbReference type="Proteomes" id="UP000186804">
    <property type="component" value="Unassembled WGS sequence"/>
</dbReference>
<dbReference type="PANTHER" id="PTHR10434">
    <property type="entry name" value="1-ACYL-SN-GLYCEROL-3-PHOSPHATE ACYLTRANSFERASE"/>
    <property type="match status" value="1"/>
</dbReference>
<evidence type="ECO:0000313" key="6">
    <source>
        <dbReference type="Proteomes" id="UP000186804"/>
    </source>
</evidence>
<evidence type="ECO:0000256" key="1">
    <source>
        <dbReference type="ARBA" id="ARBA00022679"/>
    </source>
</evidence>
<protein>
    <submittedName>
        <fullName evidence="5">1-acyl-SN-glycerol-3-phosphate acyltransferase protein</fullName>
    </submittedName>
</protein>
<name>A0A1J4MVQ9_9CRYT</name>
<dbReference type="InterPro" id="IPR002123">
    <property type="entry name" value="Plipid/glycerol_acylTrfase"/>
</dbReference>
<accession>A0A1J4MVQ9</accession>
<dbReference type="GeneID" id="92366395"/>
<keyword evidence="3" id="KW-0812">Transmembrane</keyword>
<dbReference type="VEuPathDB" id="CryptoDB:cand_022110"/>
<keyword evidence="1 5" id="KW-0808">Transferase</keyword>
<gene>
    <name evidence="5" type="ORF">cand_022110</name>
</gene>
<reference evidence="5 6" key="1">
    <citation type="submission" date="2016-10" db="EMBL/GenBank/DDBJ databases">
        <title>Reductive evolution of mitochondrial metabolism and differential evolution of invasion-related proteins in Cryptosporidium.</title>
        <authorList>
            <person name="Liu S."/>
            <person name="Roellig D.M."/>
            <person name="Guo Y."/>
            <person name="Li N."/>
            <person name="Frace M.A."/>
            <person name="Tang K."/>
            <person name="Zhang L."/>
            <person name="Feng Y."/>
            <person name="Xiao L."/>
        </authorList>
    </citation>
    <scope>NUCLEOTIDE SEQUENCE [LARGE SCALE GENOMIC DNA]</scope>
    <source>
        <strain evidence="5">30847</strain>
    </source>
</reference>
<dbReference type="AlphaFoldDB" id="A0A1J4MVQ9"/>